<dbReference type="Gene3D" id="1.20.1600.10">
    <property type="entry name" value="Outer membrane efflux proteins (OEP)"/>
    <property type="match status" value="1"/>
</dbReference>
<feature type="chain" id="PRO_5029684721" evidence="1">
    <location>
        <begin position="18"/>
        <end position="391"/>
    </location>
</feature>
<keyword evidence="3" id="KW-1185">Reference proteome</keyword>
<gene>
    <name evidence="2" type="ORF">IMZ28_06515</name>
</gene>
<accession>A0A7M1S0U8</accession>
<dbReference type="EMBL" id="CP063164">
    <property type="protein sequence ID" value="QOR61115.1"/>
    <property type="molecule type" value="Genomic_DNA"/>
</dbReference>
<evidence type="ECO:0000256" key="1">
    <source>
        <dbReference type="SAM" id="SignalP"/>
    </source>
</evidence>
<dbReference type="KEGG" id="sinu:IMZ28_06515"/>
<name>A0A7M1S0U8_9BACT</name>
<dbReference type="AlphaFoldDB" id="A0A7M1S0U8"/>
<dbReference type="Proteomes" id="UP000595074">
    <property type="component" value="Chromosome"/>
</dbReference>
<dbReference type="PANTHER" id="PTHR30203">
    <property type="entry name" value="OUTER MEMBRANE CATION EFFLUX PROTEIN"/>
    <property type="match status" value="1"/>
</dbReference>
<organism evidence="2 3">
    <name type="scientific">Sulfurovum indicum</name>
    <dbReference type="NCBI Taxonomy" id="2779528"/>
    <lineage>
        <taxon>Bacteria</taxon>
        <taxon>Pseudomonadati</taxon>
        <taxon>Campylobacterota</taxon>
        <taxon>Epsilonproteobacteria</taxon>
        <taxon>Campylobacterales</taxon>
        <taxon>Sulfurovaceae</taxon>
        <taxon>Sulfurovum</taxon>
    </lineage>
</organism>
<proteinExistence type="predicted"/>
<keyword evidence="1" id="KW-0732">Signal</keyword>
<reference evidence="2 3" key="1">
    <citation type="submission" date="2020-10" db="EMBL/GenBank/DDBJ databases">
        <title>The genome of sulfurovum sp.</title>
        <authorList>
            <person name="Xie S."/>
            <person name="Shao Z."/>
            <person name="Jiang L."/>
        </authorList>
    </citation>
    <scope>NUCLEOTIDE SEQUENCE [LARGE SCALE GENOMIC DNA]</scope>
    <source>
        <strain evidence="2 3">ST-419</strain>
    </source>
</reference>
<dbReference type="GO" id="GO:0015562">
    <property type="term" value="F:efflux transmembrane transporter activity"/>
    <property type="evidence" value="ECO:0007669"/>
    <property type="project" value="InterPro"/>
</dbReference>
<feature type="signal peptide" evidence="1">
    <location>
        <begin position="1"/>
        <end position="17"/>
    </location>
</feature>
<sequence>MKQLALLFILLSLNLDAMSYVQFKAHTLKHSKILQAQELSLQMTRQKNKILLRSSNPSLNLEVSNYNKKAGGESFGYAAGISQTIRTENYRDGLQEKARATMLLSKAFVTQGKAGYIKTLEILYTHYVYQSKMLTLMQQEYRLSKRISAIVKERYKSGSENRVAFLRARTETLTLKTQTYAIRQQLNELYSQLLAIAGLTKKVPLEKKFIYSVSPETRNSTQLSPQQLLLQAKKKLYRSDHSINRSTFRNFDLVAGIEEEPDQSILRIGVNIPLSINNDRSEERMLAKLKIMQTMLDNEQLSIEIESQKRMLKDSIRELSQQYLVLRTLQKEQQELAALLQEGYKISKGSLFELMRAKNKLIQTKKTLLQTEKMINDQKIELHFLQGNYNE</sequence>
<dbReference type="InterPro" id="IPR010131">
    <property type="entry name" value="MdtP/NodT-like"/>
</dbReference>
<evidence type="ECO:0000313" key="3">
    <source>
        <dbReference type="Proteomes" id="UP000595074"/>
    </source>
</evidence>
<evidence type="ECO:0000313" key="2">
    <source>
        <dbReference type="EMBL" id="QOR61115.1"/>
    </source>
</evidence>
<dbReference type="SUPFAM" id="SSF56954">
    <property type="entry name" value="Outer membrane efflux proteins (OEP)"/>
    <property type="match status" value="1"/>
</dbReference>
<protein>
    <submittedName>
        <fullName evidence="2">TolC family protein</fullName>
    </submittedName>
</protein>
<dbReference type="RefSeq" id="WP_197547788.1">
    <property type="nucleotide sequence ID" value="NZ_CP063164.1"/>
</dbReference>